<comment type="similarity">
    <text evidence="1">Belongs to the N-acylglucosamine 2-epimerase family.</text>
</comment>
<dbReference type="OrthoDB" id="618431at2"/>
<reference evidence="3 4" key="1">
    <citation type="submission" date="2019-09" db="EMBL/GenBank/DDBJ databases">
        <authorList>
            <person name="Cao W.R."/>
        </authorList>
    </citation>
    <scope>NUCLEOTIDE SEQUENCE [LARGE SCALE GENOMIC DNA]</scope>
    <source>
        <strain evidence="4">a4</strain>
    </source>
</reference>
<name>A0A7J5AM76_9FLAO</name>
<evidence type="ECO:0000256" key="1">
    <source>
        <dbReference type="ARBA" id="ARBA00008558"/>
    </source>
</evidence>
<dbReference type="EMBL" id="WAAU01000012">
    <property type="protein sequence ID" value="KAB1158694.1"/>
    <property type="molecule type" value="Genomic_DNA"/>
</dbReference>
<evidence type="ECO:0000313" key="3">
    <source>
        <dbReference type="EMBL" id="KAB1158694.1"/>
    </source>
</evidence>
<evidence type="ECO:0008006" key="5">
    <source>
        <dbReference type="Google" id="ProtNLM"/>
    </source>
</evidence>
<organism evidence="3 4">
    <name type="scientific">Tenacibaculum aiptasiae</name>
    <dbReference type="NCBI Taxonomy" id="426481"/>
    <lineage>
        <taxon>Bacteria</taxon>
        <taxon>Pseudomonadati</taxon>
        <taxon>Bacteroidota</taxon>
        <taxon>Flavobacteriia</taxon>
        <taxon>Flavobacteriales</taxon>
        <taxon>Flavobacteriaceae</taxon>
        <taxon>Tenacibaculum</taxon>
    </lineage>
</organism>
<dbReference type="GO" id="GO:0005975">
    <property type="term" value="P:carbohydrate metabolic process"/>
    <property type="evidence" value="ECO:0007669"/>
    <property type="project" value="InterPro"/>
</dbReference>
<dbReference type="Pfam" id="PF07221">
    <property type="entry name" value="GlcNAc_2-epim"/>
    <property type="match status" value="1"/>
</dbReference>
<dbReference type="RefSeq" id="WP_150899661.1">
    <property type="nucleotide sequence ID" value="NZ_WAAU01000012.1"/>
</dbReference>
<dbReference type="Proteomes" id="UP000467305">
    <property type="component" value="Unassembled WGS sequence"/>
</dbReference>
<dbReference type="Gene3D" id="1.50.10.10">
    <property type="match status" value="1"/>
</dbReference>
<keyword evidence="4" id="KW-1185">Reference proteome</keyword>
<gene>
    <name evidence="3" type="ORF">F7018_08740</name>
</gene>
<dbReference type="AlphaFoldDB" id="A0A7J5AM76"/>
<dbReference type="SUPFAM" id="SSF48208">
    <property type="entry name" value="Six-hairpin glycosidases"/>
    <property type="match status" value="1"/>
</dbReference>
<evidence type="ECO:0000256" key="2">
    <source>
        <dbReference type="ARBA" id="ARBA00023235"/>
    </source>
</evidence>
<evidence type="ECO:0000313" key="4">
    <source>
        <dbReference type="Proteomes" id="UP000467305"/>
    </source>
</evidence>
<dbReference type="InterPro" id="IPR010819">
    <property type="entry name" value="AGE/CE"/>
</dbReference>
<dbReference type="InterPro" id="IPR008928">
    <property type="entry name" value="6-hairpin_glycosidase_sf"/>
</dbReference>
<keyword evidence="2" id="KW-0413">Isomerase</keyword>
<dbReference type="PANTHER" id="PTHR15108">
    <property type="entry name" value="N-ACYLGLUCOSAMINE-2-EPIMERASE"/>
    <property type="match status" value="1"/>
</dbReference>
<accession>A0A7J5AM76</accession>
<proteinExistence type="inferred from homology"/>
<dbReference type="InterPro" id="IPR012341">
    <property type="entry name" value="6hp_glycosidase-like_sf"/>
</dbReference>
<sequence>MVGVVDSSIKRKLQGEIRKELQNVLDYWKTNTIDDLEGGFLGGVDSKGNVVPKAPKGIILNARTLWSFSAVCNQEVIKDNKTFANRAYQYLKYFFKDKETSAVYWKLNYNGEPIDTTKNAIAQAYTILGLSEYYKLSKKEEVKTWAVNLFEFVEKELKSSDGSYLNEEFKEGVQDKIKKLGTYLHLLEGYSALYKVYENDELGKRIIYLLETIVNKFWENDKCLVLEFDKQWVDISKTISFGHNAEVPWMLLDIARSLGYKKYEEIIVEKMKHSIANFLNEAVTFDGAVLTGKNIASKELDVELNWWVQTEAMLAFYTLYKETKKEEYLISLNKVWCFVKGNFIDNDNGEWHSKITESGGRPEHKVAMWKTPYHIVRMCLNVVSDI</sequence>
<dbReference type="GO" id="GO:0016853">
    <property type="term" value="F:isomerase activity"/>
    <property type="evidence" value="ECO:0007669"/>
    <property type="project" value="UniProtKB-KW"/>
</dbReference>
<protein>
    <recommendedName>
        <fullName evidence="5">N-acyl-D-glucosamine 2-epimerase</fullName>
    </recommendedName>
</protein>
<comment type="caution">
    <text evidence="3">The sequence shown here is derived from an EMBL/GenBank/DDBJ whole genome shotgun (WGS) entry which is preliminary data.</text>
</comment>